<comment type="similarity">
    <text evidence="3 9">Belongs to the alpha-acetolactate decarboxylase family.</text>
</comment>
<reference evidence="11" key="2">
    <citation type="submission" date="2023-02" db="EMBL/GenBank/DDBJ databases">
        <title>Complete genome sequence of Lactobacillus curvatus CACC879 isolated from Pig feces.</title>
        <authorList>
            <person name="Park S."/>
            <person name="Park M.A."/>
            <person name="Kim D.-H."/>
            <person name="Kim Y."/>
        </authorList>
    </citation>
    <scope>NUCLEOTIDE SEQUENCE</scope>
    <source>
        <strain evidence="11">CACC879</strain>
    </source>
</reference>
<evidence type="ECO:0000256" key="7">
    <source>
        <dbReference type="ARBA" id="ARBA00023061"/>
    </source>
</evidence>
<evidence type="ECO:0000256" key="1">
    <source>
        <dbReference type="ARBA" id="ARBA00001784"/>
    </source>
</evidence>
<evidence type="ECO:0000256" key="9">
    <source>
        <dbReference type="PIRNR" id="PIRNR001332"/>
    </source>
</evidence>
<dbReference type="RefSeq" id="WP_004270316.1">
    <property type="nucleotide sequence ID" value="NZ_BJOQ01000023.1"/>
</dbReference>
<dbReference type="Pfam" id="PF03306">
    <property type="entry name" value="AAL_decarboxy"/>
    <property type="match status" value="1"/>
</dbReference>
<dbReference type="EC" id="4.1.1.5" evidence="4 9"/>
<dbReference type="GO" id="GO:0045151">
    <property type="term" value="P:acetoin biosynthetic process"/>
    <property type="evidence" value="ECO:0007669"/>
    <property type="project" value="UniProtKB-UniRule"/>
</dbReference>
<dbReference type="SUPFAM" id="SSF117856">
    <property type="entry name" value="AF0104/ALDC/Ptd012-like"/>
    <property type="match status" value="1"/>
</dbReference>
<evidence type="ECO:0000256" key="3">
    <source>
        <dbReference type="ARBA" id="ARBA00007106"/>
    </source>
</evidence>
<dbReference type="GO" id="GO:0047605">
    <property type="term" value="F:acetolactate decarboxylase activity"/>
    <property type="evidence" value="ECO:0007669"/>
    <property type="project" value="UniProtKB-UniRule"/>
</dbReference>
<dbReference type="NCBIfam" id="TIGR01252">
    <property type="entry name" value="acetolac_decarb"/>
    <property type="match status" value="1"/>
</dbReference>
<evidence type="ECO:0000313" key="10">
    <source>
        <dbReference type="EMBL" id="AXN35900.1"/>
    </source>
</evidence>
<keyword evidence="7 9" id="KW-0005">Acetoin biosynthesis</keyword>
<dbReference type="EMBL" id="CP031003">
    <property type="protein sequence ID" value="AXN35900.1"/>
    <property type="molecule type" value="Genomic_DNA"/>
</dbReference>
<keyword evidence="8 9" id="KW-0456">Lyase</keyword>
<dbReference type="GeneID" id="49610313"/>
<comment type="catalytic activity">
    <reaction evidence="1 9">
        <text>(2S)-2-acetolactate + H(+) = (R)-acetoin + CO2</text>
        <dbReference type="Rhea" id="RHEA:21580"/>
        <dbReference type="ChEBI" id="CHEBI:15378"/>
        <dbReference type="ChEBI" id="CHEBI:15686"/>
        <dbReference type="ChEBI" id="CHEBI:16526"/>
        <dbReference type="ChEBI" id="CHEBI:58476"/>
        <dbReference type="EC" id="4.1.1.5"/>
    </reaction>
</comment>
<dbReference type="AlphaFoldDB" id="A0A1B2A7G3"/>
<dbReference type="PANTHER" id="PTHR35524:SF1">
    <property type="entry name" value="ALPHA-ACETOLACTATE DECARBOXYLASE"/>
    <property type="match status" value="1"/>
</dbReference>
<proteinExistence type="inferred from homology"/>
<dbReference type="EMBL" id="CP117683">
    <property type="protein sequence ID" value="WDC92180.1"/>
    <property type="molecule type" value="Genomic_DNA"/>
</dbReference>
<dbReference type="UniPathway" id="UPA00626">
    <property type="reaction ID" value="UER00678"/>
</dbReference>
<dbReference type="PIRSF" id="PIRSF001332">
    <property type="entry name" value="Acetolac_decarb"/>
    <property type="match status" value="1"/>
</dbReference>
<reference evidence="10 12" key="1">
    <citation type="submission" date="2018-07" db="EMBL/GenBank/DDBJ databases">
        <title>Lactobacillus curvatus genome sequence.</title>
        <authorList>
            <person name="Prechtl R."/>
        </authorList>
    </citation>
    <scope>NUCLEOTIDE SEQUENCE [LARGE SCALE GENOMIC DNA]</scope>
    <source>
        <strain evidence="10 12">TMW 1.1928</strain>
    </source>
</reference>
<name>A0A1B2A7G3_LATCU</name>
<dbReference type="CDD" id="cd17299">
    <property type="entry name" value="acetolactate_decarboxylase"/>
    <property type="match status" value="1"/>
</dbReference>
<keyword evidence="6 9" id="KW-0210">Decarboxylase</keyword>
<evidence type="ECO:0000256" key="4">
    <source>
        <dbReference type="ARBA" id="ARBA00013204"/>
    </source>
</evidence>
<evidence type="ECO:0000313" key="12">
    <source>
        <dbReference type="Proteomes" id="UP000257607"/>
    </source>
</evidence>
<evidence type="ECO:0000256" key="8">
    <source>
        <dbReference type="ARBA" id="ARBA00023239"/>
    </source>
</evidence>
<dbReference type="InterPro" id="IPR005128">
    <property type="entry name" value="Acetolactate_a_deCO2ase"/>
</dbReference>
<evidence type="ECO:0000256" key="6">
    <source>
        <dbReference type="ARBA" id="ARBA00022793"/>
    </source>
</evidence>
<sequence>MTNDVKRVYQHGTLALLIPGLFTGTMTVAELLTHGNFGIGTAHGLAGELVLLDGHAYTVNGDGQVTELAPDATVPFATVHWQDSSLPTQAVHQRTKAELETQILAQAPLKNLFFAVKMTGTFKVMHTRAVQTQQEPYPNLTAATRVQPEFEQTDVTGTLIGYYAPALYQGAAVAGYHVHFLNDTHDFGGHILDYTVVDAQMTLQPFETFEQHFPSDNEAFLKSDFDLQQVNADIEEAEH</sequence>
<evidence type="ECO:0000313" key="13">
    <source>
        <dbReference type="Proteomes" id="UP001215533"/>
    </source>
</evidence>
<dbReference type="Gene3D" id="3.30.1330.80">
    <property type="entry name" value="Hypothetical protein, similar to alpha- acetolactate decarboxylase, domain 2"/>
    <property type="match status" value="2"/>
</dbReference>
<protein>
    <recommendedName>
        <fullName evidence="5 9">Alpha-acetolactate decarboxylase</fullName>
        <ecNumber evidence="4 9">4.1.1.5</ecNumber>
    </recommendedName>
</protein>
<evidence type="ECO:0000256" key="2">
    <source>
        <dbReference type="ARBA" id="ARBA00005170"/>
    </source>
</evidence>
<dbReference type="Proteomes" id="UP001215533">
    <property type="component" value="Chromosome"/>
</dbReference>
<evidence type="ECO:0000256" key="5">
    <source>
        <dbReference type="ARBA" id="ARBA00020164"/>
    </source>
</evidence>
<gene>
    <name evidence="11" type="primary">budA</name>
    <name evidence="10" type="ORF">DT351_05820</name>
    <name evidence="11" type="ORF">PSR33_01145</name>
</gene>
<dbReference type="PANTHER" id="PTHR35524">
    <property type="entry name" value="ALPHA-ACETOLACTATE DECARBOXYLASE"/>
    <property type="match status" value="1"/>
</dbReference>
<comment type="pathway">
    <text evidence="2 9">Polyol metabolism; (R,R)-butane-2,3-diol biosynthesis; (R,R)-butane-2,3-diol from pyruvate: step 2/3.</text>
</comment>
<organism evidence="11 13">
    <name type="scientific">Latilactobacillus curvatus</name>
    <name type="common">Lactobacillus curvatus</name>
    <dbReference type="NCBI Taxonomy" id="28038"/>
    <lineage>
        <taxon>Bacteria</taxon>
        <taxon>Bacillati</taxon>
        <taxon>Bacillota</taxon>
        <taxon>Bacilli</taxon>
        <taxon>Lactobacillales</taxon>
        <taxon>Lactobacillaceae</taxon>
        <taxon>Latilactobacillus</taxon>
    </lineage>
</organism>
<evidence type="ECO:0000313" key="11">
    <source>
        <dbReference type="EMBL" id="WDC92180.1"/>
    </source>
</evidence>
<dbReference type="Proteomes" id="UP000257607">
    <property type="component" value="Chromosome"/>
</dbReference>
<dbReference type="OrthoDB" id="8612680at2"/>
<accession>A0A1B2A7G3</accession>